<comment type="catalytic activity">
    <reaction evidence="13">
        <text>Hydrolysis of Ala-|-Gly bond in repressor LexA.</text>
        <dbReference type="EC" id="3.4.21.88"/>
    </reaction>
</comment>
<dbReference type="Pfam" id="PF01726">
    <property type="entry name" value="LexA_DNA_bind"/>
    <property type="match status" value="1"/>
</dbReference>
<feature type="site" description="Cleavage; by autolysis" evidence="13">
    <location>
        <begin position="88"/>
        <end position="89"/>
    </location>
</feature>
<dbReference type="PANTHER" id="PTHR33516:SF2">
    <property type="entry name" value="LEXA REPRESSOR-RELATED"/>
    <property type="match status" value="1"/>
</dbReference>
<keyword evidence="4 13" id="KW-0235">DNA replication</keyword>
<keyword evidence="18" id="KW-1185">Reference proteome</keyword>
<dbReference type="InterPro" id="IPR006197">
    <property type="entry name" value="Peptidase_S24_LexA"/>
</dbReference>
<dbReference type="FunFam" id="1.10.10.10:FF:000009">
    <property type="entry name" value="LexA repressor"/>
    <property type="match status" value="1"/>
</dbReference>
<feature type="domain" description="Peptidase S24/S26A/S26B/S26C" evidence="15">
    <location>
        <begin position="81"/>
        <end position="198"/>
    </location>
</feature>
<evidence type="ECO:0000256" key="11">
    <source>
        <dbReference type="ARBA" id="ARBA00023204"/>
    </source>
</evidence>
<dbReference type="InterPro" id="IPR050077">
    <property type="entry name" value="LexA_repressor"/>
</dbReference>
<evidence type="ECO:0000256" key="2">
    <source>
        <dbReference type="ARBA" id="ARBA00011738"/>
    </source>
</evidence>
<keyword evidence="3 13" id="KW-0678">Repressor</keyword>
<feature type="DNA-binding region" description="H-T-H motif" evidence="13">
    <location>
        <begin position="29"/>
        <end position="49"/>
    </location>
</feature>
<dbReference type="InterPro" id="IPR036286">
    <property type="entry name" value="LexA/Signal_pep-like_sf"/>
</dbReference>
<dbReference type="PRINTS" id="PR00726">
    <property type="entry name" value="LEXASERPTASE"/>
</dbReference>
<evidence type="ECO:0000256" key="13">
    <source>
        <dbReference type="HAMAP-Rule" id="MF_00015"/>
    </source>
</evidence>
<evidence type="ECO:0000256" key="9">
    <source>
        <dbReference type="ARBA" id="ARBA00023125"/>
    </source>
</evidence>
<keyword evidence="5 13" id="KW-0227">DNA damage</keyword>
<evidence type="ECO:0000256" key="14">
    <source>
        <dbReference type="RuleBase" id="RU003991"/>
    </source>
</evidence>
<dbReference type="CDD" id="cd06529">
    <property type="entry name" value="S24_LexA-like"/>
    <property type="match status" value="1"/>
</dbReference>
<evidence type="ECO:0000256" key="1">
    <source>
        <dbReference type="ARBA" id="ARBA00007484"/>
    </source>
</evidence>
<evidence type="ECO:0000256" key="4">
    <source>
        <dbReference type="ARBA" id="ARBA00022705"/>
    </source>
</evidence>
<feature type="active site" description="For autocatalytic cleavage activity" evidence="13">
    <location>
        <position position="123"/>
    </location>
</feature>
<dbReference type="HAMAP" id="MF_00015">
    <property type="entry name" value="LexA"/>
    <property type="match status" value="1"/>
</dbReference>
<dbReference type="PANTHER" id="PTHR33516">
    <property type="entry name" value="LEXA REPRESSOR"/>
    <property type="match status" value="1"/>
</dbReference>
<evidence type="ECO:0000256" key="6">
    <source>
        <dbReference type="ARBA" id="ARBA00022801"/>
    </source>
</evidence>
<dbReference type="EC" id="3.4.21.88" evidence="13"/>
<dbReference type="Gene3D" id="2.10.109.10">
    <property type="entry name" value="Umud Fragment, subunit A"/>
    <property type="match status" value="1"/>
</dbReference>
<evidence type="ECO:0000259" key="16">
    <source>
        <dbReference type="Pfam" id="PF01726"/>
    </source>
</evidence>
<dbReference type="KEGG" id="adp:NCTC12871_01101"/>
<dbReference type="InterPro" id="IPR006199">
    <property type="entry name" value="LexA_DNA-bd_dom"/>
</dbReference>
<comment type="subunit">
    <text evidence="2 13">Homodimer.</text>
</comment>
<keyword evidence="12 13" id="KW-0742">SOS response</keyword>
<keyword evidence="9 13" id="KW-0238">DNA-binding</keyword>
<keyword evidence="6 13" id="KW-0378">Hydrolase</keyword>
<dbReference type="InterPro" id="IPR015927">
    <property type="entry name" value="Peptidase_S24_S26A/B/C"/>
</dbReference>
<evidence type="ECO:0000313" key="18">
    <source>
        <dbReference type="Proteomes" id="UP000279799"/>
    </source>
</evidence>
<dbReference type="InterPro" id="IPR036390">
    <property type="entry name" value="WH_DNA-bd_sf"/>
</dbReference>
<dbReference type="GO" id="GO:0006281">
    <property type="term" value="P:DNA repair"/>
    <property type="evidence" value="ECO:0007669"/>
    <property type="project" value="UniProtKB-UniRule"/>
</dbReference>
<dbReference type="AlphaFoldDB" id="A0A448TUF3"/>
<dbReference type="InterPro" id="IPR036388">
    <property type="entry name" value="WH-like_DNA-bd_sf"/>
</dbReference>
<comment type="function">
    <text evidence="13">Represses a number of genes involved in the response to DNA damage (SOS response), including recA and lexA. In the presence of single-stranded DNA, RecA interacts with LexA causing an autocatalytic cleavage which disrupts the DNA-binding part of LexA, leading to derepression of the SOS regulon and eventually DNA repair.</text>
</comment>
<dbReference type="GO" id="GO:0045892">
    <property type="term" value="P:negative regulation of DNA-templated transcription"/>
    <property type="evidence" value="ECO:0007669"/>
    <property type="project" value="UniProtKB-UniRule"/>
</dbReference>
<dbReference type="InterPro" id="IPR006200">
    <property type="entry name" value="LexA"/>
</dbReference>
<dbReference type="GO" id="GO:0003677">
    <property type="term" value="F:DNA binding"/>
    <property type="evidence" value="ECO:0007669"/>
    <property type="project" value="UniProtKB-UniRule"/>
</dbReference>
<accession>A0A448TUF3</accession>
<dbReference type="EMBL" id="LR134510">
    <property type="protein sequence ID" value="VEJ09629.1"/>
    <property type="molecule type" value="Genomic_DNA"/>
</dbReference>
<name>A0A448TUF3_9PAST</name>
<feature type="domain" description="LexA repressor DNA-binding" evidence="16">
    <location>
        <begin position="3"/>
        <end position="66"/>
    </location>
</feature>
<organism evidence="17 18">
    <name type="scientific">Actinobacillus delphinicola</name>
    <dbReference type="NCBI Taxonomy" id="51161"/>
    <lineage>
        <taxon>Bacteria</taxon>
        <taxon>Pseudomonadati</taxon>
        <taxon>Pseudomonadota</taxon>
        <taxon>Gammaproteobacteria</taxon>
        <taxon>Pasteurellales</taxon>
        <taxon>Pasteurellaceae</taxon>
        <taxon>Actinobacillus</taxon>
    </lineage>
</organism>
<keyword evidence="11 13" id="KW-0234">DNA repair</keyword>
<evidence type="ECO:0000256" key="3">
    <source>
        <dbReference type="ARBA" id="ARBA00022491"/>
    </source>
</evidence>
<dbReference type="GO" id="GO:0004252">
    <property type="term" value="F:serine-type endopeptidase activity"/>
    <property type="evidence" value="ECO:0007669"/>
    <property type="project" value="UniProtKB-UniRule"/>
</dbReference>
<keyword evidence="10 13" id="KW-0804">Transcription</keyword>
<keyword evidence="7 13" id="KW-0068">Autocatalytic cleavage</keyword>
<dbReference type="InterPro" id="IPR039418">
    <property type="entry name" value="LexA-like"/>
</dbReference>
<evidence type="ECO:0000313" key="17">
    <source>
        <dbReference type="EMBL" id="VEJ09629.1"/>
    </source>
</evidence>
<dbReference type="SUPFAM" id="SSF51306">
    <property type="entry name" value="LexA/Signal peptidase"/>
    <property type="match status" value="1"/>
</dbReference>
<dbReference type="SUPFAM" id="SSF46785">
    <property type="entry name" value="Winged helix' DNA-binding domain"/>
    <property type="match status" value="1"/>
</dbReference>
<dbReference type="NCBIfam" id="TIGR00498">
    <property type="entry name" value="lexA"/>
    <property type="match status" value="1"/>
</dbReference>
<gene>
    <name evidence="13 17" type="primary">lexA</name>
    <name evidence="17" type="ORF">NCTC12871_01101</name>
</gene>
<dbReference type="Proteomes" id="UP000279799">
    <property type="component" value="Chromosome"/>
</dbReference>
<evidence type="ECO:0000256" key="8">
    <source>
        <dbReference type="ARBA" id="ARBA00023015"/>
    </source>
</evidence>
<dbReference type="GO" id="GO:0009432">
    <property type="term" value="P:SOS response"/>
    <property type="evidence" value="ECO:0007669"/>
    <property type="project" value="UniProtKB-UniRule"/>
</dbReference>
<proteinExistence type="inferred from homology"/>
<keyword evidence="8 13" id="KW-0805">Transcription regulation</keyword>
<reference evidence="17 18" key="1">
    <citation type="submission" date="2018-12" db="EMBL/GenBank/DDBJ databases">
        <authorList>
            <consortium name="Pathogen Informatics"/>
        </authorList>
    </citation>
    <scope>NUCLEOTIDE SEQUENCE [LARGE SCALE GENOMIC DNA]</scope>
    <source>
        <strain evidence="17 18">NCTC12871</strain>
    </source>
</reference>
<dbReference type="GO" id="GO:0006508">
    <property type="term" value="P:proteolysis"/>
    <property type="evidence" value="ECO:0007669"/>
    <property type="project" value="InterPro"/>
</dbReference>
<comment type="similarity">
    <text evidence="1 13 14">Belongs to the peptidase S24 family.</text>
</comment>
<evidence type="ECO:0000259" key="15">
    <source>
        <dbReference type="Pfam" id="PF00717"/>
    </source>
</evidence>
<dbReference type="Gene3D" id="1.10.10.10">
    <property type="entry name" value="Winged helix-like DNA-binding domain superfamily/Winged helix DNA-binding domain"/>
    <property type="match status" value="1"/>
</dbReference>
<dbReference type="GO" id="GO:0006260">
    <property type="term" value="P:DNA replication"/>
    <property type="evidence" value="ECO:0007669"/>
    <property type="project" value="UniProtKB-UniRule"/>
</dbReference>
<sequence length="207" mass="23047">MLKKLTERQQQVYNLLKSHIDSTGMPPTRAEIAKELGFRSANAAEEHLKALARKGVIEILSGVSRGIRLIAEDEPVEEGIPLIGRVAAGEPILAEEHIDSIYHIDPQMFNPAADFLLRVYGESMKNIGILDGDLLAVHHTKDVRNGQVVVARIDDEVTVKRLVKQGNMIYLHAENDDFAPIVVDLNQNPTFEIEGVAVGIIRNNRWM</sequence>
<evidence type="ECO:0000256" key="7">
    <source>
        <dbReference type="ARBA" id="ARBA00022813"/>
    </source>
</evidence>
<feature type="active site" description="For autocatalytic cleavage activity" evidence="13">
    <location>
        <position position="160"/>
    </location>
</feature>
<dbReference type="Pfam" id="PF00717">
    <property type="entry name" value="Peptidase_S24"/>
    <property type="match status" value="1"/>
</dbReference>
<dbReference type="RefSeq" id="WP_408608222.1">
    <property type="nucleotide sequence ID" value="NZ_LR134510.1"/>
</dbReference>
<protein>
    <recommendedName>
        <fullName evidence="13">LexA repressor</fullName>
        <ecNumber evidence="13">3.4.21.88</ecNumber>
    </recommendedName>
</protein>
<evidence type="ECO:0000256" key="10">
    <source>
        <dbReference type="ARBA" id="ARBA00023163"/>
    </source>
</evidence>
<dbReference type="FunFam" id="2.10.109.10:FF:000001">
    <property type="entry name" value="LexA repressor"/>
    <property type="match status" value="1"/>
</dbReference>
<evidence type="ECO:0000256" key="5">
    <source>
        <dbReference type="ARBA" id="ARBA00022763"/>
    </source>
</evidence>
<evidence type="ECO:0000256" key="12">
    <source>
        <dbReference type="ARBA" id="ARBA00023236"/>
    </source>
</evidence>